<dbReference type="InterPro" id="IPR036388">
    <property type="entry name" value="WH-like_DNA-bd_sf"/>
</dbReference>
<dbReference type="InterPro" id="IPR014786">
    <property type="entry name" value="ANAPC2_C"/>
</dbReference>
<dbReference type="EMBL" id="CASHTH010000965">
    <property type="protein sequence ID" value="CAI8009498.1"/>
    <property type="molecule type" value="Genomic_DNA"/>
</dbReference>
<dbReference type="PROSITE" id="PS50069">
    <property type="entry name" value="CULLIN_2"/>
    <property type="match status" value="1"/>
</dbReference>
<sequence length="271" mass="31555">ILSVKSEEEFGDCPNPILYYPSKWLYSFSRFPHAFSLNIDSELEIQAMVISSEFWPTFREENFQIPGFAKRKMDLYSIEYKQLKGMRKLDWKTGLGTIEIEVSYGEEVITMRVSPLRAVILHQFQNSSECSIDLLTQSVKAPPSVVKRNVGFWVSQGLLKEISSDVYRLMQEWNFDHKAAVKPVHDDDEFMMETDKDAMEAECQMYWNYIKHMLTNLGPLSLERIHSMLEIFGVQGHTKKKLAITYLRAFLNNKTLQQQICFENGSYSLCK</sequence>
<dbReference type="GO" id="GO:0051301">
    <property type="term" value="P:cell division"/>
    <property type="evidence" value="ECO:0007669"/>
    <property type="project" value="UniProtKB-KW"/>
</dbReference>
<evidence type="ECO:0000256" key="1">
    <source>
        <dbReference type="ARBA" id="ARBA00016068"/>
    </source>
</evidence>
<dbReference type="GO" id="GO:0031625">
    <property type="term" value="F:ubiquitin protein ligase binding"/>
    <property type="evidence" value="ECO:0007669"/>
    <property type="project" value="InterPro"/>
</dbReference>
<feature type="domain" description="Cullin family profile" evidence="6">
    <location>
        <begin position="44"/>
        <end position="154"/>
    </location>
</feature>
<dbReference type="Proteomes" id="UP001174909">
    <property type="component" value="Unassembled WGS sequence"/>
</dbReference>
<dbReference type="GO" id="GO:0005680">
    <property type="term" value="C:anaphase-promoting complex"/>
    <property type="evidence" value="ECO:0007669"/>
    <property type="project" value="TreeGrafter"/>
</dbReference>
<dbReference type="InterPro" id="IPR059120">
    <property type="entry name" value="Cullin-like_AB"/>
</dbReference>
<gene>
    <name evidence="7" type="ORF">GBAR_LOCUS6358</name>
</gene>
<dbReference type="Pfam" id="PF26557">
    <property type="entry name" value="Cullin_AB"/>
    <property type="match status" value="1"/>
</dbReference>
<proteinExistence type="inferred from homology"/>
<dbReference type="Gene3D" id="3.30.230.130">
    <property type="entry name" value="Cullin, Chain C, Domain 2"/>
    <property type="match status" value="1"/>
</dbReference>
<organism evidence="7 8">
    <name type="scientific">Geodia barretti</name>
    <name type="common">Barrett's horny sponge</name>
    <dbReference type="NCBI Taxonomy" id="519541"/>
    <lineage>
        <taxon>Eukaryota</taxon>
        <taxon>Metazoa</taxon>
        <taxon>Porifera</taxon>
        <taxon>Demospongiae</taxon>
        <taxon>Heteroscleromorpha</taxon>
        <taxon>Tetractinellida</taxon>
        <taxon>Astrophorina</taxon>
        <taxon>Geodiidae</taxon>
        <taxon>Geodia</taxon>
    </lineage>
</organism>
<accession>A0AA35RF07</accession>
<evidence type="ECO:0000256" key="4">
    <source>
        <dbReference type="ARBA" id="ARBA00023306"/>
    </source>
</evidence>
<comment type="similarity">
    <text evidence="5">Belongs to the cullin family.</text>
</comment>
<dbReference type="InterPro" id="IPR044554">
    <property type="entry name" value="ANAPC2"/>
</dbReference>
<dbReference type="GO" id="GO:0070979">
    <property type="term" value="P:protein K11-linked ubiquitination"/>
    <property type="evidence" value="ECO:0007669"/>
    <property type="project" value="TreeGrafter"/>
</dbReference>
<dbReference type="Pfam" id="PF08672">
    <property type="entry name" value="ANAPC2"/>
    <property type="match status" value="1"/>
</dbReference>
<dbReference type="PANTHER" id="PTHR45957:SF1">
    <property type="entry name" value="ANAPHASE-PROMOTING COMPLEX SUBUNIT 2"/>
    <property type="match status" value="1"/>
</dbReference>
<keyword evidence="8" id="KW-1185">Reference proteome</keyword>
<dbReference type="GO" id="GO:0007091">
    <property type="term" value="P:metaphase/anaphase transition of mitotic cell cycle"/>
    <property type="evidence" value="ECO:0007669"/>
    <property type="project" value="TreeGrafter"/>
</dbReference>
<dbReference type="InterPro" id="IPR036317">
    <property type="entry name" value="Cullin_homology_sf"/>
</dbReference>
<dbReference type="InterPro" id="IPR016158">
    <property type="entry name" value="Cullin_homology"/>
</dbReference>
<keyword evidence="4" id="KW-0131">Cell cycle</keyword>
<evidence type="ECO:0000256" key="3">
    <source>
        <dbReference type="ARBA" id="ARBA00022776"/>
    </source>
</evidence>
<dbReference type="SUPFAM" id="SSF75632">
    <property type="entry name" value="Cullin homology domain"/>
    <property type="match status" value="1"/>
</dbReference>
<dbReference type="AlphaFoldDB" id="A0AA35RF07"/>
<dbReference type="PANTHER" id="PTHR45957">
    <property type="entry name" value="ANAPHASE-PROMOTING COMPLEX SUBUNIT 2"/>
    <property type="match status" value="1"/>
</dbReference>
<evidence type="ECO:0000259" key="6">
    <source>
        <dbReference type="PROSITE" id="PS50069"/>
    </source>
</evidence>
<name>A0AA35RF07_GEOBA</name>
<dbReference type="GO" id="GO:0006511">
    <property type="term" value="P:ubiquitin-dependent protein catabolic process"/>
    <property type="evidence" value="ECO:0007669"/>
    <property type="project" value="InterPro"/>
</dbReference>
<dbReference type="SUPFAM" id="SSF46785">
    <property type="entry name" value="Winged helix' DNA-binding domain"/>
    <property type="match status" value="1"/>
</dbReference>
<evidence type="ECO:0000256" key="5">
    <source>
        <dbReference type="PROSITE-ProRule" id="PRU00330"/>
    </source>
</evidence>
<dbReference type="SMART" id="SM01013">
    <property type="entry name" value="APC2"/>
    <property type="match status" value="1"/>
</dbReference>
<keyword evidence="3" id="KW-0498">Mitosis</keyword>
<evidence type="ECO:0000256" key="2">
    <source>
        <dbReference type="ARBA" id="ARBA00022618"/>
    </source>
</evidence>
<dbReference type="Gene3D" id="1.10.10.10">
    <property type="entry name" value="Winged helix-like DNA-binding domain superfamily/Winged helix DNA-binding domain"/>
    <property type="match status" value="1"/>
</dbReference>
<protein>
    <recommendedName>
        <fullName evidence="1">Anaphase-promoting complex subunit 2</fullName>
    </recommendedName>
</protein>
<evidence type="ECO:0000313" key="7">
    <source>
        <dbReference type="EMBL" id="CAI8009498.1"/>
    </source>
</evidence>
<reference evidence="7" key="1">
    <citation type="submission" date="2023-03" db="EMBL/GenBank/DDBJ databases">
        <authorList>
            <person name="Steffen K."/>
            <person name="Cardenas P."/>
        </authorList>
    </citation>
    <scope>NUCLEOTIDE SEQUENCE</scope>
</reference>
<feature type="non-terminal residue" evidence="7">
    <location>
        <position position="271"/>
    </location>
</feature>
<keyword evidence="2" id="KW-0132">Cell division</keyword>
<comment type="caution">
    <text evidence="7">The sequence shown here is derived from an EMBL/GenBank/DDBJ whole genome shotgun (WGS) entry which is preliminary data.</text>
</comment>
<evidence type="ECO:0000313" key="8">
    <source>
        <dbReference type="Proteomes" id="UP001174909"/>
    </source>
</evidence>
<dbReference type="InterPro" id="IPR036390">
    <property type="entry name" value="WH_DNA-bd_sf"/>
</dbReference>